<dbReference type="InterPro" id="IPR001173">
    <property type="entry name" value="Glyco_trans_2-like"/>
</dbReference>
<comment type="similarity">
    <text evidence="1">Belongs to the glycosyltransferase 2 family. WaaE/KdtX subfamily.</text>
</comment>
<keyword evidence="2" id="KW-0812">Transmembrane</keyword>
<dbReference type="GO" id="GO:0016740">
    <property type="term" value="F:transferase activity"/>
    <property type="evidence" value="ECO:0007669"/>
    <property type="project" value="UniProtKB-KW"/>
</dbReference>
<gene>
    <name evidence="4" type="ORF">TMES_10945</name>
</gene>
<reference evidence="4 5" key="1">
    <citation type="submission" date="2014-03" db="EMBL/GenBank/DDBJ databases">
        <title>The draft genome sequence of Thalassospira mesophila JCM 18969.</title>
        <authorList>
            <person name="Lai Q."/>
            <person name="Shao Z."/>
        </authorList>
    </citation>
    <scope>NUCLEOTIDE SEQUENCE [LARGE SCALE GENOMIC DNA]</scope>
    <source>
        <strain evidence="4 5">JCM 18969</strain>
    </source>
</reference>
<dbReference type="CDD" id="cd02511">
    <property type="entry name" value="Beta4Glucosyltransferase"/>
    <property type="match status" value="1"/>
</dbReference>
<dbReference type="EMBL" id="JFKA01000004">
    <property type="protein sequence ID" value="OSQ38558.1"/>
    <property type="molecule type" value="Genomic_DNA"/>
</dbReference>
<dbReference type="AlphaFoldDB" id="A0A1Y2L0C1"/>
<feature type="domain" description="Glycosyltransferase 2-like" evidence="3">
    <location>
        <begin position="9"/>
        <end position="117"/>
    </location>
</feature>
<dbReference type="Gene3D" id="3.90.550.10">
    <property type="entry name" value="Spore Coat Polysaccharide Biosynthesis Protein SpsA, Chain A"/>
    <property type="match status" value="1"/>
</dbReference>
<evidence type="ECO:0000256" key="1">
    <source>
        <dbReference type="ARBA" id="ARBA00038494"/>
    </source>
</evidence>
<feature type="transmembrane region" description="Helical" evidence="2">
    <location>
        <begin position="228"/>
        <end position="247"/>
    </location>
</feature>
<name>A0A1Y2L0C1_9PROT</name>
<protein>
    <submittedName>
        <fullName evidence="4">Glycosyl transferase</fullName>
    </submittedName>
</protein>
<evidence type="ECO:0000313" key="5">
    <source>
        <dbReference type="Proteomes" id="UP000193391"/>
    </source>
</evidence>
<keyword evidence="5" id="KW-1185">Reference proteome</keyword>
<sequence>MSAPTVKLSAVIVAHNEEDRLASCLAHVAFVDEIIVVCDKCNDQTEQIAIEAGAKTFAGSWDIEGERRNFALAQASGDWILEVDADEHVSAELADEIRQVIATTDYDYHQLLVDNYIGDRLVRYGWGASFGKPGYAGLFRRGAKHWGPQRVHPAVKFVGRKGFELKHRVRHYVDRNISDMIRRLDSYSTARAADLRDSGKIGSFSNNLRRMFSRFFKCYVRRKGYREGGMGFMVAICAALFPMISYLKARYEDK</sequence>
<dbReference type="SUPFAM" id="SSF53448">
    <property type="entry name" value="Nucleotide-diphospho-sugar transferases"/>
    <property type="match status" value="1"/>
</dbReference>
<keyword evidence="4" id="KW-0808">Transferase</keyword>
<dbReference type="InterPro" id="IPR029044">
    <property type="entry name" value="Nucleotide-diphossugar_trans"/>
</dbReference>
<organism evidence="4 5">
    <name type="scientific">Thalassospira mesophila</name>
    <dbReference type="NCBI Taxonomy" id="1293891"/>
    <lineage>
        <taxon>Bacteria</taxon>
        <taxon>Pseudomonadati</taxon>
        <taxon>Pseudomonadota</taxon>
        <taxon>Alphaproteobacteria</taxon>
        <taxon>Rhodospirillales</taxon>
        <taxon>Thalassospiraceae</taxon>
        <taxon>Thalassospira</taxon>
    </lineage>
</organism>
<dbReference type="PANTHER" id="PTHR43630:SF2">
    <property type="entry name" value="GLYCOSYLTRANSFERASE"/>
    <property type="match status" value="1"/>
</dbReference>
<comment type="caution">
    <text evidence="4">The sequence shown here is derived from an EMBL/GenBank/DDBJ whole genome shotgun (WGS) entry which is preliminary data.</text>
</comment>
<accession>A0A1Y2L0C1</accession>
<keyword evidence="2" id="KW-1133">Transmembrane helix</keyword>
<keyword evidence="2" id="KW-0472">Membrane</keyword>
<dbReference type="Proteomes" id="UP000193391">
    <property type="component" value="Unassembled WGS sequence"/>
</dbReference>
<dbReference type="PANTHER" id="PTHR43630">
    <property type="entry name" value="POLY-BETA-1,6-N-ACETYL-D-GLUCOSAMINE SYNTHASE"/>
    <property type="match status" value="1"/>
</dbReference>
<dbReference type="STRING" id="1293891.TMES_10945"/>
<evidence type="ECO:0000313" key="4">
    <source>
        <dbReference type="EMBL" id="OSQ38558.1"/>
    </source>
</evidence>
<dbReference type="Pfam" id="PF00535">
    <property type="entry name" value="Glycos_transf_2"/>
    <property type="match status" value="1"/>
</dbReference>
<proteinExistence type="inferred from homology"/>
<evidence type="ECO:0000259" key="3">
    <source>
        <dbReference type="Pfam" id="PF00535"/>
    </source>
</evidence>
<evidence type="ECO:0000256" key="2">
    <source>
        <dbReference type="SAM" id="Phobius"/>
    </source>
</evidence>